<keyword evidence="2" id="KW-1185">Reference proteome</keyword>
<accession>A0ABT0H9H8</accession>
<comment type="caution">
    <text evidence="1">The sequence shown here is derived from an EMBL/GenBank/DDBJ whole genome shotgun (WGS) entry which is preliminary data.</text>
</comment>
<gene>
    <name evidence="1" type="ORF">MUY34_10430</name>
</gene>
<organism evidence="1 2">
    <name type="scientific">Psychroserpens algicola</name>
    <dbReference type="NCBI Taxonomy" id="1719034"/>
    <lineage>
        <taxon>Bacteria</taxon>
        <taxon>Pseudomonadati</taxon>
        <taxon>Bacteroidota</taxon>
        <taxon>Flavobacteriia</taxon>
        <taxon>Flavobacteriales</taxon>
        <taxon>Flavobacteriaceae</taxon>
        <taxon>Psychroserpens</taxon>
    </lineage>
</organism>
<dbReference type="Proteomes" id="UP001203687">
    <property type="component" value="Unassembled WGS sequence"/>
</dbReference>
<evidence type="ECO:0000313" key="1">
    <source>
        <dbReference type="EMBL" id="MCK8481041.1"/>
    </source>
</evidence>
<evidence type="ECO:0000313" key="2">
    <source>
        <dbReference type="Proteomes" id="UP001203687"/>
    </source>
</evidence>
<reference evidence="1" key="1">
    <citation type="submission" date="2022-04" db="EMBL/GenBank/DDBJ databases">
        <authorList>
            <person name="Ren T."/>
        </authorList>
    </citation>
    <scope>NUCLEOTIDE SEQUENCE</scope>
    <source>
        <strain evidence="1">F63249</strain>
    </source>
</reference>
<evidence type="ECO:0008006" key="3">
    <source>
        <dbReference type="Google" id="ProtNLM"/>
    </source>
</evidence>
<dbReference type="EMBL" id="JALPQF010000009">
    <property type="protein sequence ID" value="MCK8481041.1"/>
    <property type="molecule type" value="Genomic_DNA"/>
</dbReference>
<protein>
    <recommendedName>
        <fullName evidence="3">CBM-cenC domain-containing protein</fullName>
    </recommendedName>
</protein>
<sequence length="171" mass="18938">MEAQVLNFHLVVPQEHLLNVGEYAIQQHGKLQAYSGTQAIKQFGIDVEGSGATAKGHLNGKITCYDYKAIYKVFQLDDSESADYWFVTYKKSTSHDELKLVNSNTTTTTVNYDLDFTLQGNDWGQTAVYITYKVIRLTVDGVNKDYVVTNNASAGANNSDGSKYQGGFKAQ</sequence>
<dbReference type="RefSeq" id="WP_204344825.1">
    <property type="nucleotide sequence ID" value="NZ_JACNMJ010000001.1"/>
</dbReference>
<name>A0ABT0H9H8_9FLAO</name>
<proteinExistence type="predicted"/>